<dbReference type="GO" id="GO:0004190">
    <property type="term" value="F:aspartic-type endopeptidase activity"/>
    <property type="evidence" value="ECO:0007669"/>
    <property type="project" value="UniProtKB-KW"/>
</dbReference>
<dbReference type="GO" id="GO:0016485">
    <property type="term" value="P:protein processing"/>
    <property type="evidence" value="ECO:0007669"/>
    <property type="project" value="TreeGrafter"/>
</dbReference>
<dbReference type="GO" id="GO:0008047">
    <property type="term" value="F:enzyme activator activity"/>
    <property type="evidence" value="ECO:0007669"/>
    <property type="project" value="InterPro"/>
</dbReference>
<evidence type="ECO:0000313" key="6">
    <source>
        <dbReference type="Proteomes" id="UP000192731"/>
    </source>
</evidence>
<dbReference type="InterPro" id="IPR023430">
    <property type="entry name" value="Pept_HybD-like_dom_sf"/>
</dbReference>
<organism evidence="5 6">
    <name type="scientific">Desulfonispora thiosulfatigenes DSM 11270</name>
    <dbReference type="NCBI Taxonomy" id="656914"/>
    <lineage>
        <taxon>Bacteria</taxon>
        <taxon>Bacillati</taxon>
        <taxon>Bacillota</taxon>
        <taxon>Clostridia</taxon>
        <taxon>Eubacteriales</taxon>
        <taxon>Peptococcaceae</taxon>
        <taxon>Desulfonispora</taxon>
    </lineage>
</organism>
<keyword evidence="2 5" id="KW-0645">Protease</keyword>
<reference evidence="5 6" key="1">
    <citation type="submission" date="2017-04" db="EMBL/GenBank/DDBJ databases">
        <authorList>
            <person name="Afonso C.L."/>
            <person name="Miller P.J."/>
            <person name="Scott M.A."/>
            <person name="Spackman E."/>
            <person name="Goraichik I."/>
            <person name="Dimitrov K.M."/>
            <person name="Suarez D.L."/>
            <person name="Swayne D.E."/>
        </authorList>
    </citation>
    <scope>NUCLEOTIDE SEQUENCE [LARGE SCALE GENOMIC DNA]</scope>
    <source>
        <strain evidence="5 6">DSM 11270</strain>
    </source>
</reference>
<evidence type="ECO:0000313" key="5">
    <source>
        <dbReference type="EMBL" id="SMB92682.1"/>
    </source>
</evidence>
<evidence type="ECO:0000256" key="3">
    <source>
        <dbReference type="ARBA" id="ARBA00022750"/>
    </source>
</evidence>
<name>A0A1W1VH59_DESTI</name>
<accession>A0A1W1VH59</accession>
<evidence type="ECO:0000256" key="1">
    <source>
        <dbReference type="ARBA" id="ARBA00006814"/>
    </source>
</evidence>
<dbReference type="Pfam" id="PF01750">
    <property type="entry name" value="HycI"/>
    <property type="match status" value="1"/>
</dbReference>
<evidence type="ECO:0000256" key="2">
    <source>
        <dbReference type="ARBA" id="ARBA00022670"/>
    </source>
</evidence>
<dbReference type="CDD" id="cd00518">
    <property type="entry name" value="H2MP"/>
    <property type="match status" value="1"/>
</dbReference>
<sequence length="154" mass="16887">MEKTIVVGLGNPIVSDDGVGNKIAMILKDKVSPDIDVVEASLGGFNLMDIMTGYDNAILIDAVQTKNGKVGDVYRLDKDSLEFSYRLASVHDINLYTALEFGKQTGIKLPEKISIFAIEVQDVLTFGESLTPEVEKIVPEVVEMVIKELDLLKN</sequence>
<gene>
    <name evidence="5" type="ORF">SAMN00017405_2084</name>
</gene>
<dbReference type="PRINTS" id="PR00446">
    <property type="entry name" value="HYDRGNUPTAKE"/>
</dbReference>
<dbReference type="Proteomes" id="UP000192731">
    <property type="component" value="Unassembled WGS sequence"/>
</dbReference>
<dbReference type="STRING" id="656914.SAMN00017405_2084"/>
<comment type="similarity">
    <text evidence="1">Belongs to the peptidase A31 family.</text>
</comment>
<protein>
    <submittedName>
        <fullName evidence="5">Hydrogenase maturation protease</fullName>
    </submittedName>
</protein>
<keyword evidence="6" id="KW-1185">Reference proteome</keyword>
<dbReference type="EMBL" id="FWWT01000021">
    <property type="protein sequence ID" value="SMB92682.1"/>
    <property type="molecule type" value="Genomic_DNA"/>
</dbReference>
<dbReference type="PANTHER" id="PTHR30302">
    <property type="entry name" value="HYDROGENASE 1 MATURATION PROTEASE"/>
    <property type="match status" value="1"/>
</dbReference>
<dbReference type="InterPro" id="IPR000671">
    <property type="entry name" value="Peptidase_A31"/>
</dbReference>
<keyword evidence="4" id="KW-0378">Hydrolase</keyword>
<dbReference type="RefSeq" id="WP_084053687.1">
    <property type="nucleotide sequence ID" value="NZ_FWWT01000021.1"/>
</dbReference>
<dbReference type="NCBIfam" id="TIGR00072">
    <property type="entry name" value="hydrog_prot"/>
    <property type="match status" value="1"/>
</dbReference>
<dbReference type="SUPFAM" id="SSF53163">
    <property type="entry name" value="HybD-like"/>
    <property type="match status" value="1"/>
</dbReference>
<dbReference type="Gene3D" id="3.40.50.1450">
    <property type="entry name" value="HybD-like"/>
    <property type="match status" value="1"/>
</dbReference>
<dbReference type="PANTHER" id="PTHR30302:SF1">
    <property type="entry name" value="HYDROGENASE 2 MATURATION PROTEASE"/>
    <property type="match status" value="1"/>
</dbReference>
<dbReference type="OrthoDB" id="9794619at2"/>
<keyword evidence="3" id="KW-0064">Aspartyl protease</keyword>
<evidence type="ECO:0000256" key="4">
    <source>
        <dbReference type="ARBA" id="ARBA00022801"/>
    </source>
</evidence>
<dbReference type="AlphaFoldDB" id="A0A1W1VH59"/>
<proteinExistence type="inferred from homology"/>